<dbReference type="Proteomes" id="UP000267096">
    <property type="component" value="Unassembled WGS sequence"/>
</dbReference>
<protein>
    <submittedName>
        <fullName evidence="8">AT07459p (inferred by orthology to a D. melanogaster protein)</fullName>
    </submittedName>
</protein>
<evidence type="ECO:0000256" key="3">
    <source>
        <dbReference type="ARBA" id="ARBA00022837"/>
    </source>
</evidence>
<keyword evidence="1" id="KW-0732">Signal</keyword>
<sequence length="123" mass="13187">MNSSVFQTILPQLSLTNHSGDQDHWIPAKLGVASTATVVIVDDDHAGAFGFSSEKFKVAETEGIFVAEVLRTRGARGEVSVPFKTVDGDAKAGADYTHVEGVLRFKDGQTKFVNLNPVIPTVN</sequence>
<evidence type="ECO:0000259" key="5">
    <source>
        <dbReference type="SMART" id="SM00237"/>
    </source>
</evidence>
<name>A0A0M3JCW9_ANISI</name>
<dbReference type="OrthoDB" id="418484at2759"/>
<dbReference type="SMART" id="SM00237">
    <property type="entry name" value="Calx_beta"/>
    <property type="match status" value="1"/>
</dbReference>
<dbReference type="PANTHER" id="PTHR11878">
    <property type="entry name" value="SODIUM/CALCIUM EXCHANGER"/>
    <property type="match status" value="1"/>
</dbReference>
<keyword evidence="2" id="KW-0677">Repeat</keyword>
<keyword evidence="4" id="KW-0406">Ion transport</keyword>
<dbReference type="GO" id="GO:0030424">
    <property type="term" value="C:axon"/>
    <property type="evidence" value="ECO:0007669"/>
    <property type="project" value="TreeGrafter"/>
</dbReference>
<accession>A0A0M3JCW9</accession>
<dbReference type="EMBL" id="UYRR01010065">
    <property type="protein sequence ID" value="VDK25217.1"/>
    <property type="molecule type" value="Genomic_DNA"/>
</dbReference>
<gene>
    <name evidence="6" type="ORF">ASIM_LOCUS5251</name>
</gene>
<dbReference type="GO" id="GO:0098794">
    <property type="term" value="C:postsynapse"/>
    <property type="evidence" value="ECO:0007669"/>
    <property type="project" value="TreeGrafter"/>
</dbReference>
<keyword evidence="4" id="KW-0813">Transport</keyword>
<evidence type="ECO:0000256" key="1">
    <source>
        <dbReference type="ARBA" id="ARBA00022729"/>
    </source>
</evidence>
<organism evidence="8">
    <name type="scientific">Anisakis simplex</name>
    <name type="common">Herring worm</name>
    <dbReference type="NCBI Taxonomy" id="6269"/>
    <lineage>
        <taxon>Eukaryota</taxon>
        <taxon>Metazoa</taxon>
        <taxon>Ecdysozoa</taxon>
        <taxon>Nematoda</taxon>
        <taxon>Chromadorea</taxon>
        <taxon>Rhabditida</taxon>
        <taxon>Spirurina</taxon>
        <taxon>Ascaridomorpha</taxon>
        <taxon>Ascaridoidea</taxon>
        <taxon>Anisakidae</taxon>
        <taxon>Anisakis</taxon>
        <taxon>Anisakis simplex complex</taxon>
    </lineage>
</organism>
<evidence type="ECO:0000313" key="7">
    <source>
        <dbReference type="Proteomes" id="UP000267096"/>
    </source>
</evidence>
<evidence type="ECO:0000313" key="6">
    <source>
        <dbReference type="EMBL" id="VDK25217.1"/>
    </source>
</evidence>
<dbReference type="GO" id="GO:0007154">
    <property type="term" value="P:cell communication"/>
    <property type="evidence" value="ECO:0007669"/>
    <property type="project" value="InterPro"/>
</dbReference>
<dbReference type="Gene3D" id="2.60.40.2030">
    <property type="match status" value="1"/>
</dbReference>
<dbReference type="GO" id="GO:0042383">
    <property type="term" value="C:sarcolemma"/>
    <property type="evidence" value="ECO:0007669"/>
    <property type="project" value="TreeGrafter"/>
</dbReference>
<dbReference type="GO" id="GO:0005432">
    <property type="term" value="F:calcium:sodium antiporter activity"/>
    <property type="evidence" value="ECO:0007669"/>
    <property type="project" value="TreeGrafter"/>
</dbReference>
<feature type="domain" description="Calx-beta" evidence="5">
    <location>
        <begin position="36"/>
        <end position="116"/>
    </location>
</feature>
<reference evidence="6 7" key="2">
    <citation type="submission" date="2018-11" db="EMBL/GenBank/DDBJ databases">
        <authorList>
            <consortium name="Pathogen Informatics"/>
        </authorList>
    </citation>
    <scope>NUCLEOTIDE SEQUENCE [LARGE SCALE GENOMIC DNA]</scope>
</reference>
<dbReference type="InterPro" id="IPR038081">
    <property type="entry name" value="CalX-like_sf"/>
</dbReference>
<keyword evidence="3" id="KW-0106">Calcium</keyword>
<dbReference type="InterPro" id="IPR003644">
    <property type="entry name" value="Calx_beta"/>
</dbReference>
<evidence type="ECO:0000256" key="4">
    <source>
        <dbReference type="ARBA" id="ARBA00023065"/>
    </source>
</evidence>
<reference evidence="8" key="1">
    <citation type="submission" date="2017-02" db="UniProtKB">
        <authorList>
            <consortium name="WormBaseParasite"/>
        </authorList>
    </citation>
    <scope>IDENTIFICATION</scope>
</reference>
<keyword evidence="7" id="KW-1185">Reference proteome</keyword>
<dbReference type="AlphaFoldDB" id="A0A0M3JCW9"/>
<dbReference type="WBParaSite" id="ASIM_0000545201-mRNA-1">
    <property type="protein sequence ID" value="ASIM_0000545201-mRNA-1"/>
    <property type="gene ID" value="ASIM_0000545201"/>
</dbReference>
<dbReference type="GO" id="GO:0098703">
    <property type="term" value="P:calcium ion import across plasma membrane"/>
    <property type="evidence" value="ECO:0007669"/>
    <property type="project" value="TreeGrafter"/>
</dbReference>
<dbReference type="Pfam" id="PF03160">
    <property type="entry name" value="Calx-beta"/>
    <property type="match status" value="1"/>
</dbReference>
<evidence type="ECO:0000256" key="2">
    <source>
        <dbReference type="ARBA" id="ARBA00022737"/>
    </source>
</evidence>
<evidence type="ECO:0000313" key="8">
    <source>
        <dbReference type="WBParaSite" id="ASIM_0000545201-mRNA-1"/>
    </source>
</evidence>
<dbReference type="InterPro" id="IPR051171">
    <property type="entry name" value="CaCA"/>
</dbReference>
<dbReference type="SUPFAM" id="SSF141072">
    <property type="entry name" value="CalX-like"/>
    <property type="match status" value="1"/>
</dbReference>
<dbReference type="PANTHER" id="PTHR11878:SF75">
    <property type="entry name" value="CALX-BETA DOMAIN-CONTAINING PROTEIN"/>
    <property type="match status" value="1"/>
</dbReference>
<proteinExistence type="predicted"/>